<comment type="subcellular location">
    <subcellularLocation>
        <location evidence="1">Endomembrane system</location>
        <topology evidence="1">Multi-pass membrane protein</topology>
    </subcellularLocation>
</comment>
<organism evidence="6 7">
    <name type="scientific">Dactylosporangium roseum</name>
    <dbReference type="NCBI Taxonomy" id="47989"/>
    <lineage>
        <taxon>Bacteria</taxon>
        <taxon>Bacillati</taxon>
        <taxon>Actinomycetota</taxon>
        <taxon>Actinomycetes</taxon>
        <taxon>Micromonosporales</taxon>
        <taxon>Micromonosporaceae</taxon>
        <taxon>Dactylosporangium</taxon>
    </lineage>
</organism>
<feature type="transmembrane region" description="Helical" evidence="5">
    <location>
        <begin position="296"/>
        <end position="317"/>
    </location>
</feature>
<protein>
    <submittedName>
        <fullName evidence="6">VIT1/CCC1 transporter family protein</fullName>
    </submittedName>
</protein>
<dbReference type="Pfam" id="PF01988">
    <property type="entry name" value="VIT1"/>
    <property type="match status" value="1"/>
</dbReference>
<sequence length="380" mass="40600">MIPPHVERTALTPVPNGPVERYRRHIVAERDAAALYRGLAHLSRGRRREAFTELAAIEDRHAEFWAQRLAEHGEPAPDPESAGPSPRVRALLEAARRYSPNVVLPIIEQDEHDGMATYQDDPDAPEHMALEEAAHARVLSALRTDEDCKAGEAWHRSDKSGALRAAVFGVNDGLVSNTALVMGFAGATQQRAPVLLAGLAGMLAGAFSMGAGEFISMANQREAFEREIALERDEIRLLPEDEHRELELIYQAKGLSADEAARIAAQVMARPDVALDTMAREELGLDPDDLGSPWRAAASSFTAFALGAVLVVLPYLFVGGLAALGAGIGIALTALIVVGVVMARINGRPIGRVVARQVVVGVMAAGATYLLGALLGLNLS</sequence>
<evidence type="ECO:0000256" key="1">
    <source>
        <dbReference type="ARBA" id="ARBA00004127"/>
    </source>
</evidence>
<dbReference type="SUPFAM" id="SSF47240">
    <property type="entry name" value="Ferritin-like"/>
    <property type="match status" value="1"/>
</dbReference>
<keyword evidence="4 5" id="KW-0472">Membrane</keyword>
<keyword evidence="2 5" id="KW-0812">Transmembrane</keyword>
<dbReference type="PANTHER" id="PTHR31851">
    <property type="entry name" value="FE(2+)/MN(2+) TRANSPORTER PCL1"/>
    <property type="match status" value="1"/>
</dbReference>
<evidence type="ECO:0000313" key="7">
    <source>
        <dbReference type="Proteomes" id="UP001058271"/>
    </source>
</evidence>
<evidence type="ECO:0000313" key="6">
    <source>
        <dbReference type="EMBL" id="UWZ39100.1"/>
    </source>
</evidence>
<gene>
    <name evidence="6" type="ORF">Drose_13260</name>
</gene>
<dbReference type="Proteomes" id="UP001058271">
    <property type="component" value="Chromosome"/>
</dbReference>
<feature type="transmembrane region" description="Helical" evidence="5">
    <location>
        <begin position="323"/>
        <end position="346"/>
    </location>
</feature>
<evidence type="ECO:0000256" key="5">
    <source>
        <dbReference type="SAM" id="Phobius"/>
    </source>
</evidence>
<accession>A0ABY5ZAI4</accession>
<reference evidence="6" key="1">
    <citation type="submission" date="2021-04" db="EMBL/GenBank/DDBJ databases">
        <title>Biosynthetic gene clusters of Dactylosporangioum roseum.</title>
        <authorList>
            <person name="Hartkoorn R.C."/>
            <person name="Beaudoing E."/>
            <person name="Hot D."/>
            <person name="Moureu S."/>
        </authorList>
    </citation>
    <scope>NUCLEOTIDE SEQUENCE</scope>
    <source>
        <strain evidence="6">NRRL B-16295</strain>
    </source>
</reference>
<evidence type="ECO:0000256" key="4">
    <source>
        <dbReference type="ARBA" id="ARBA00023136"/>
    </source>
</evidence>
<evidence type="ECO:0000256" key="2">
    <source>
        <dbReference type="ARBA" id="ARBA00022692"/>
    </source>
</evidence>
<proteinExistence type="predicted"/>
<dbReference type="InterPro" id="IPR008217">
    <property type="entry name" value="Ccc1_fam"/>
</dbReference>
<dbReference type="EMBL" id="CP073721">
    <property type="protein sequence ID" value="UWZ39100.1"/>
    <property type="molecule type" value="Genomic_DNA"/>
</dbReference>
<dbReference type="InterPro" id="IPR009078">
    <property type="entry name" value="Ferritin-like_SF"/>
</dbReference>
<keyword evidence="3 5" id="KW-1133">Transmembrane helix</keyword>
<evidence type="ECO:0000256" key="3">
    <source>
        <dbReference type="ARBA" id="ARBA00022989"/>
    </source>
</evidence>
<keyword evidence="7" id="KW-1185">Reference proteome</keyword>
<dbReference type="RefSeq" id="WP_260728500.1">
    <property type="nucleotide sequence ID" value="NZ_CP073721.1"/>
</dbReference>
<feature type="transmembrane region" description="Helical" evidence="5">
    <location>
        <begin position="194"/>
        <end position="216"/>
    </location>
</feature>
<name>A0ABY5ZAI4_9ACTN</name>
<feature type="transmembrane region" description="Helical" evidence="5">
    <location>
        <begin position="358"/>
        <end position="377"/>
    </location>
</feature>